<dbReference type="SMART" id="SM01134">
    <property type="entry name" value="DeoRC"/>
    <property type="match status" value="1"/>
</dbReference>
<dbReference type="GO" id="GO:0003677">
    <property type="term" value="F:DNA binding"/>
    <property type="evidence" value="ECO:0007669"/>
    <property type="project" value="UniProtKB-KW"/>
</dbReference>
<proteinExistence type="predicted"/>
<organism evidence="5 6">
    <name type="scientific">Sneathiella marina</name>
    <dbReference type="NCBI Taxonomy" id="2950108"/>
    <lineage>
        <taxon>Bacteria</taxon>
        <taxon>Pseudomonadati</taxon>
        <taxon>Pseudomonadota</taxon>
        <taxon>Alphaproteobacteria</taxon>
        <taxon>Sneathiellales</taxon>
        <taxon>Sneathiellaceae</taxon>
        <taxon>Sneathiella</taxon>
    </lineage>
</organism>
<dbReference type="PRINTS" id="PR00037">
    <property type="entry name" value="HTHLACR"/>
</dbReference>
<dbReference type="SUPFAM" id="SSF46785">
    <property type="entry name" value="Winged helix' DNA-binding domain"/>
    <property type="match status" value="1"/>
</dbReference>
<keyword evidence="2" id="KW-0805">Transcription regulation</keyword>
<dbReference type="InterPro" id="IPR037171">
    <property type="entry name" value="NagB/RpiA_transferase-like"/>
</dbReference>
<evidence type="ECO:0000313" key="6">
    <source>
        <dbReference type="Proteomes" id="UP001056291"/>
    </source>
</evidence>
<keyword evidence="1" id="KW-0678">Repressor</keyword>
<keyword evidence="3" id="KW-0804">Transcription</keyword>
<dbReference type="Pfam" id="PF08220">
    <property type="entry name" value="HTH_DeoR"/>
    <property type="match status" value="1"/>
</dbReference>
<accession>A0ABY4W4G8</accession>
<keyword evidence="5" id="KW-0238">DNA-binding</keyword>
<sequence length="265" mass="28868">MASDGGTCVYLSERQSEIVDLAKAKGRVLVDELATHFDITPQTIRMDLNSLCNGRVLVRFHGGAIYPDGKENVEYEARRQIAADEKRKIGLATAQIIPNNASLFINIGTTTEAVGQALTNHTGLMVVTNNINVANSLRLYPSIEVAIAGGVVRRSDGGIVGEAAVDFINQFKVDYAVIGASAIDLDGFLLDYDFREVKVAQAIIENARHVILVADSTKYERRASVKLGKLTQVDTFVTDRVKDPAIRNICNDGDVNVIEIDTPDY</sequence>
<dbReference type="PANTHER" id="PTHR30363:SF4">
    <property type="entry name" value="GLYCEROL-3-PHOSPHATE REGULON REPRESSOR"/>
    <property type="match status" value="1"/>
</dbReference>
<dbReference type="InterPro" id="IPR036390">
    <property type="entry name" value="WH_DNA-bd_sf"/>
</dbReference>
<dbReference type="EMBL" id="CP098747">
    <property type="protein sequence ID" value="USG61867.1"/>
    <property type="molecule type" value="Genomic_DNA"/>
</dbReference>
<protein>
    <submittedName>
        <fullName evidence="5">DeoR/GlpR family DNA-binding transcription regulator</fullName>
    </submittedName>
</protein>
<dbReference type="Gene3D" id="3.40.50.1360">
    <property type="match status" value="1"/>
</dbReference>
<evidence type="ECO:0000313" key="5">
    <source>
        <dbReference type="EMBL" id="USG61867.1"/>
    </source>
</evidence>
<reference evidence="5" key="1">
    <citation type="submission" date="2022-06" db="EMBL/GenBank/DDBJ databases">
        <title>Sneathiella actinostolidae sp. nov., isolated from a sea anemonein the Western Pacific Ocean.</title>
        <authorList>
            <person name="Wei M.J."/>
        </authorList>
    </citation>
    <scope>NUCLEOTIDE SEQUENCE</scope>
    <source>
        <strain evidence="5">PHK-P5</strain>
    </source>
</reference>
<dbReference type="SUPFAM" id="SSF100950">
    <property type="entry name" value="NagB/RpiA/CoA transferase-like"/>
    <property type="match status" value="1"/>
</dbReference>
<evidence type="ECO:0000256" key="1">
    <source>
        <dbReference type="ARBA" id="ARBA00022491"/>
    </source>
</evidence>
<dbReference type="InterPro" id="IPR050313">
    <property type="entry name" value="Carb_Metab_HTH_regulators"/>
</dbReference>
<dbReference type="PROSITE" id="PS51000">
    <property type="entry name" value="HTH_DEOR_2"/>
    <property type="match status" value="1"/>
</dbReference>
<name>A0ABY4W4G8_9PROT</name>
<keyword evidence="6" id="KW-1185">Reference proteome</keyword>
<feature type="domain" description="HTH deoR-type" evidence="4">
    <location>
        <begin position="11"/>
        <end position="66"/>
    </location>
</feature>
<dbReference type="Pfam" id="PF00455">
    <property type="entry name" value="DeoRC"/>
    <property type="match status" value="1"/>
</dbReference>
<dbReference type="InterPro" id="IPR014036">
    <property type="entry name" value="DeoR-like_C"/>
</dbReference>
<dbReference type="Proteomes" id="UP001056291">
    <property type="component" value="Chromosome"/>
</dbReference>
<dbReference type="InterPro" id="IPR001034">
    <property type="entry name" value="DeoR_HTH"/>
</dbReference>
<evidence type="ECO:0000256" key="2">
    <source>
        <dbReference type="ARBA" id="ARBA00023015"/>
    </source>
</evidence>
<dbReference type="PANTHER" id="PTHR30363">
    <property type="entry name" value="HTH-TYPE TRANSCRIPTIONAL REGULATOR SRLR-RELATED"/>
    <property type="match status" value="1"/>
</dbReference>
<dbReference type="SMART" id="SM00420">
    <property type="entry name" value="HTH_DEOR"/>
    <property type="match status" value="1"/>
</dbReference>
<gene>
    <name evidence="5" type="ORF">NBZ79_02620</name>
</gene>
<evidence type="ECO:0000259" key="4">
    <source>
        <dbReference type="PROSITE" id="PS51000"/>
    </source>
</evidence>
<evidence type="ECO:0000256" key="3">
    <source>
        <dbReference type="ARBA" id="ARBA00023163"/>
    </source>
</evidence>